<keyword evidence="5" id="KW-0238">DNA-binding</keyword>
<dbReference type="SMART" id="SM00357">
    <property type="entry name" value="CSP"/>
    <property type="match status" value="1"/>
</dbReference>
<keyword evidence="6" id="KW-1185">Reference proteome</keyword>
<keyword evidence="3" id="KW-0812">Transmembrane</keyword>
<dbReference type="CDD" id="cd04458">
    <property type="entry name" value="CSP_CDS"/>
    <property type="match status" value="1"/>
</dbReference>
<dbReference type="PANTHER" id="PTHR12962">
    <property type="entry name" value="CALCIUM-REGULATED HEAT STABLE PROTEIN CRHSP-24-RELATED"/>
    <property type="match status" value="1"/>
</dbReference>
<sequence>MKNPGVISRWNDDKGFGFIRPTAGGDEVFLHISAFRGDRRPQTGDQVSFIVGKDTQGRLRAEKAHLDSLTIDEPSVHHEPRREGQAVRNPRVKFAIFLALCTLPTLGSLRLLVAGLSVWPLLIYPVASLLTFALYWDDKRSATRGSWRTSESMLHLFELLGGWPGALIAQQKFRHKTRKVSFQVPFWLIVLAHQAFWVLMAISLWGGR</sequence>
<dbReference type="InterPro" id="IPR012340">
    <property type="entry name" value="NA-bd_OB-fold"/>
</dbReference>
<dbReference type="SUPFAM" id="SSF50249">
    <property type="entry name" value="Nucleic acid-binding proteins"/>
    <property type="match status" value="1"/>
</dbReference>
<dbReference type="InterPro" id="IPR002059">
    <property type="entry name" value="CSP_DNA-bd"/>
</dbReference>
<dbReference type="InterPro" id="IPR019844">
    <property type="entry name" value="CSD_CS"/>
</dbReference>
<keyword evidence="1" id="KW-0597">Phosphoprotein</keyword>
<evidence type="ECO:0000256" key="3">
    <source>
        <dbReference type="SAM" id="Phobius"/>
    </source>
</evidence>
<dbReference type="InterPro" id="IPR052069">
    <property type="entry name" value="Ca-reg_mRNA-binding_domain"/>
</dbReference>
<dbReference type="OrthoDB" id="9800919at2"/>
<evidence type="ECO:0000256" key="2">
    <source>
        <dbReference type="RuleBase" id="RU000408"/>
    </source>
</evidence>
<feature type="domain" description="CSD" evidence="4">
    <location>
        <begin position="2"/>
        <end position="66"/>
    </location>
</feature>
<dbReference type="InterPro" id="IPR011129">
    <property type="entry name" value="CSD"/>
</dbReference>
<dbReference type="eggNOG" id="COG1278">
    <property type="taxonomic scope" value="Bacteria"/>
</dbReference>
<dbReference type="GO" id="GO:0003677">
    <property type="term" value="F:DNA binding"/>
    <property type="evidence" value="ECO:0007669"/>
    <property type="project" value="UniProtKB-KW"/>
</dbReference>
<evidence type="ECO:0000256" key="1">
    <source>
        <dbReference type="ARBA" id="ARBA00022553"/>
    </source>
</evidence>
<comment type="caution">
    <text evidence="5">The sequence shown here is derived from an EMBL/GenBank/DDBJ whole genome shotgun (WGS) entry which is preliminary data.</text>
</comment>
<feature type="transmembrane region" description="Helical" evidence="3">
    <location>
        <begin position="92"/>
        <end position="112"/>
    </location>
</feature>
<dbReference type="eggNOG" id="COG3326">
    <property type="taxonomic scope" value="Bacteria"/>
</dbReference>
<feature type="transmembrane region" description="Helical" evidence="3">
    <location>
        <begin position="118"/>
        <end position="136"/>
    </location>
</feature>
<evidence type="ECO:0000313" key="5">
    <source>
        <dbReference type="EMBL" id="EPX56524.1"/>
    </source>
</evidence>
<dbReference type="FunFam" id="2.40.50.140:FF:000501">
    <property type="entry name" value="Cold shock protein"/>
    <property type="match status" value="1"/>
</dbReference>
<dbReference type="PANTHER" id="PTHR12962:SF1">
    <property type="entry name" value="COLD SHOCK DOMAIN-CONTAINING PROTEIN CG9705"/>
    <property type="match status" value="1"/>
</dbReference>
<reference evidence="5" key="1">
    <citation type="submission" date="2013-05" db="EMBL/GenBank/DDBJ databases">
        <title>Genome assembly of Cystobacter fuscus DSM 2262.</title>
        <authorList>
            <person name="Sharma G."/>
            <person name="Khatri I."/>
            <person name="Kaur C."/>
            <person name="Mayilraj S."/>
            <person name="Subramanian S."/>
        </authorList>
    </citation>
    <scope>NUCLEOTIDE SEQUENCE [LARGE SCALE GENOMIC DNA]</scope>
    <source>
        <strain evidence="5">DSM 2262</strain>
    </source>
</reference>
<dbReference type="GO" id="GO:0005829">
    <property type="term" value="C:cytosol"/>
    <property type="evidence" value="ECO:0007669"/>
    <property type="project" value="UniProtKB-ARBA"/>
</dbReference>
<evidence type="ECO:0000313" key="6">
    <source>
        <dbReference type="Proteomes" id="UP000011682"/>
    </source>
</evidence>
<dbReference type="AlphaFoldDB" id="S9Q5C0"/>
<dbReference type="RefSeq" id="WP_002620828.1">
    <property type="nucleotide sequence ID" value="NZ_ANAH02000066.1"/>
</dbReference>
<dbReference type="InterPro" id="IPR010718">
    <property type="entry name" value="DUF1294"/>
</dbReference>
<keyword evidence="3" id="KW-1133">Transmembrane helix</keyword>
<comment type="subcellular location">
    <subcellularLocation>
        <location evidence="2">Cytoplasm</location>
    </subcellularLocation>
</comment>
<dbReference type="EMBL" id="ANAH02000066">
    <property type="protein sequence ID" value="EPX56524.1"/>
    <property type="molecule type" value="Genomic_DNA"/>
</dbReference>
<dbReference type="Pfam" id="PF00313">
    <property type="entry name" value="CSD"/>
    <property type="match status" value="1"/>
</dbReference>
<feature type="transmembrane region" description="Helical" evidence="3">
    <location>
        <begin position="184"/>
        <end position="205"/>
    </location>
</feature>
<name>S9Q5C0_CYSF2</name>
<accession>S9Q5C0</accession>
<evidence type="ECO:0000259" key="4">
    <source>
        <dbReference type="PROSITE" id="PS51857"/>
    </source>
</evidence>
<gene>
    <name evidence="5" type="ORF">D187_007866</name>
</gene>
<dbReference type="GO" id="GO:0003730">
    <property type="term" value="F:mRNA 3'-UTR binding"/>
    <property type="evidence" value="ECO:0007669"/>
    <property type="project" value="TreeGrafter"/>
</dbReference>
<dbReference type="Proteomes" id="UP000011682">
    <property type="component" value="Unassembled WGS sequence"/>
</dbReference>
<dbReference type="Gene3D" id="2.40.50.140">
    <property type="entry name" value="Nucleic acid-binding proteins"/>
    <property type="match status" value="1"/>
</dbReference>
<keyword evidence="3" id="KW-0472">Membrane</keyword>
<dbReference type="Pfam" id="PF06961">
    <property type="entry name" value="DUF1294"/>
    <property type="match status" value="1"/>
</dbReference>
<protein>
    <submittedName>
        <fullName evidence="5">Cold-shock DNA-binding domain protein</fullName>
    </submittedName>
</protein>
<proteinExistence type="predicted"/>
<dbReference type="PROSITE" id="PS51857">
    <property type="entry name" value="CSD_2"/>
    <property type="match status" value="1"/>
</dbReference>
<dbReference type="PROSITE" id="PS00352">
    <property type="entry name" value="CSD_1"/>
    <property type="match status" value="1"/>
</dbReference>
<organism evidence="5 6">
    <name type="scientific">Cystobacter fuscus (strain ATCC 25194 / DSM 2262 / NBRC 100088 / M29)</name>
    <dbReference type="NCBI Taxonomy" id="1242864"/>
    <lineage>
        <taxon>Bacteria</taxon>
        <taxon>Pseudomonadati</taxon>
        <taxon>Myxococcota</taxon>
        <taxon>Myxococcia</taxon>
        <taxon>Myxococcales</taxon>
        <taxon>Cystobacterineae</taxon>
        <taxon>Archangiaceae</taxon>
        <taxon>Cystobacter</taxon>
    </lineage>
</organism>
<dbReference type="GO" id="GO:0043488">
    <property type="term" value="P:regulation of mRNA stability"/>
    <property type="evidence" value="ECO:0007669"/>
    <property type="project" value="TreeGrafter"/>
</dbReference>